<accession>M2S233</accession>
<dbReference type="RefSeq" id="XP_007702674.1">
    <property type="nucleotide sequence ID" value="XM_007704484.1"/>
</dbReference>
<dbReference type="AlphaFoldDB" id="M2S233"/>
<dbReference type="HOGENOM" id="CLU_2312723_0_0_1"/>
<reference evidence="1 2" key="1">
    <citation type="journal article" date="2012" name="PLoS Pathog.">
        <title>Diverse lifestyles and strategies of plant pathogenesis encoded in the genomes of eighteen Dothideomycetes fungi.</title>
        <authorList>
            <person name="Ohm R.A."/>
            <person name="Feau N."/>
            <person name="Henrissat B."/>
            <person name="Schoch C.L."/>
            <person name="Horwitz B.A."/>
            <person name="Barry K.W."/>
            <person name="Condon B.J."/>
            <person name="Copeland A.C."/>
            <person name="Dhillon B."/>
            <person name="Glaser F."/>
            <person name="Hesse C.N."/>
            <person name="Kosti I."/>
            <person name="LaButti K."/>
            <person name="Lindquist E.A."/>
            <person name="Lucas S."/>
            <person name="Salamov A.A."/>
            <person name="Bradshaw R.E."/>
            <person name="Ciuffetti L."/>
            <person name="Hamelin R.C."/>
            <person name="Kema G.H.J."/>
            <person name="Lawrence C."/>
            <person name="Scott J.A."/>
            <person name="Spatafora J.W."/>
            <person name="Turgeon B.G."/>
            <person name="de Wit P.J.G.M."/>
            <person name="Zhong S."/>
            <person name="Goodwin S.B."/>
            <person name="Grigoriev I.V."/>
        </authorList>
    </citation>
    <scope>NUCLEOTIDE SEQUENCE [LARGE SCALE GENOMIC DNA]</scope>
    <source>
        <strain evidence="2">ND90Pr / ATCC 201652</strain>
    </source>
</reference>
<organism evidence="1 2">
    <name type="scientific">Cochliobolus sativus (strain ND90Pr / ATCC 201652)</name>
    <name type="common">Common root rot and spot blotch fungus</name>
    <name type="synonym">Bipolaris sorokiniana</name>
    <dbReference type="NCBI Taxonomy" id="665912"/>
    <lineage>
        <taxon>Eukaryota</taxon>
        <taxon>Fungi</taxon>
        <taxon>Dikarya</taxon>
        <taxon>Ascomycota</taxon>
        <taxon>Pezizomycotina</taxon>
        <taxon>Dothideomycetes</taxon>
        <taxon>Pleosporomycetidae</taxon>
        <taxon>Pleosporales</taxon>
        <taxon>Pleosporineae</taxon>
        <taxon>Pleosporaceae</taxon>
        <taxon>Bipolaris</taxon>
    </lineage>
</organism>
<evidence type="ECO:0000313" key="2">
    <source>
        <dbReference type="Proteomes" id="UP000016934"/>
    </source>
</evidence>
<dbReference type="Proteomes" id="UP000016934">
    <property type="component" value="Unassembled WGS sequence"/>
</dbReference>
<gene>
    <name evidence="1" type="ORF">COCSADRAFT_96812</name>
</gene>
<proteinExistence type="predicted"/>
<keyword evidence="2" id="KW-1185">Reference proteome</keyword>
<reference evidence="2" key="2">
    <citation type="journal article" date="2013" name="PLoS Genet.">
        <title>Comparative genome structure, secondary metabolite, and effector coding capacity across Cochliobolus pathogens.</title>
        <authorList>
            <person name="Condon B.J."/>
            <person name="Leng Y."/>
            <person name="Wu D."/>
            <person name="Bushley K.E."/>
            <person name="Ohm R.A."/>
            <person name="Otillar R."/>
            <person name="Martin J."/>
            <person name="Schackwitz W."/>
            <person name="Grimwood J."/>
            <person name="MohdZainudin N."/>
            <person name="Xue C."/>
            <person name="Wang R."/>
            <person name="Manning V.A."/>
            <person name="Dhillon B."/>
            <person name="Tu Z.J."/>
            <person name="Steffenson B.J."/>
            <person name="Salamov A."/>
            <person name="Sun H."/>
            <person name="Lowry S."/>
            <person name="LaButti K."/>
            <person name="Han J."/>
            <person name="Copeland A."/>
            <person name="Lindquist E."/>
            <person name="Barry K."/>
            <person name="Schmutz J."/>
            <person name="Baker S.E."/>
            <person name="Ciuffetti L.M."/>
            <person name="Grigoriev I.V."/>
            <person name="Zhong S."/>
            <person name="Turgeon B.G."/>
        </authorList>
    </citation>
    <scope>NUCLEOTIDE SEQUENCE [LARGE SCALE GENOMIC DNA]</scope>
    <source>
        <strain evidence="2">ND90Pr / ATCC 201652</strain>
    </source>
</reference>
<dbReference type="GeneID" id="19141701"/>
<name>M2S233_COCSN</name>
<sequence>LKIRKFNFTNLYKDRCLCLLNTPSHTIRHISALTRTTVKPLTFIFIGRDIAHHGVKFQLTKYIPLLTKIYPHLFKHGFSHVQPKCPSEVSLSIHPQKGSH</sequence>
<dbReference type="KEGG" id="bsc:COCSADRAFT_96812"/>
<evidence type="ECO:0000313" key="1">
    <source>
        <dbReference type="EMBL" id="EMD61283.1"/>
    </source>
</evidence>
<dbReference type="EMBL" id="KB445648">
    <property type="protein sequence ID" value="EMD61283.1"/>
    <property type="molecule type" value="Genomic_DNA"/>
</dbReference>
<feature type="non-terminal residue" evidence="1">
    <location>
        <position position="1"/>
    </location>
</feature>
<protein>
    <submittedName>
        <fullName evidence="1">Uncharacterized protein</fullName>
    </submittedName>
</protein>